<gene>
    <name evidence="2" type="ORF">BGZ65_005933</name>
</gene>
<dbReference type="SUPFAM" id="SSF52540">
    <property type="entry name" value="P-loop containing nucleoside triphosphate hydrolases"/>
    <property type="match status" value="1"/>
</dbReference>
<sequence>MASNYTFTSIRNGLTGRQILELANLHLEIARKTKDKKIISIICEDIESALSHVKKATKDAPQDADNQMLRMEIVTAYSDLEQSQKQCGLNDKVKVSRLKADKLRATFDNPEAESLSTPGEFKNIKRHIPPFEPPEADKRLKDTWQLACCLAILEGNHSTEKLDSAARVWLQKTKKDSVEHVRLKTLARDVIRAYKRDELKDSMVTAEVVCLGPYLEKEDFQSLLQELHSGINHSGLLNVPRLGGLTQLIRNADREHLNLDDLVQILQHLSERLKITHQQAQNNIYQLTLTVSSVLDAMADTNVKDMDPKKLHAPLTSYLDGLKSSSDPYLVYQAAYAHQALLFVDSEPPWKKSMRVTASVIQGALKLANAVNRIDIGEFIECVKNVHQGGKVIVDTLKTAKSVIVTGKGFVDSLKAAFSSERKRKWYSALRGADVLIQEGLLADFWKLTSDQDLRQNPPFQWGVCQRLGDIAANTSWDAQIRQTAVALLGEIYQKDEEWKKYPEVKQWILDILMRLSSPPPGFNMHVAGNLLKELQPDGNTRESPHSGKDKPIRYIFKPTVPKLASSSLLDRVQNRPDVEFALRQLRDLRLKEKGDAVYIQPQAKDSLHAPDHSWFPLKDKVTDFLKSDQKVFLLLGDSGAGKSVFNLQLEYELWNSYEKTTSRIPLHINLPAIDKPEHDMIAKQLRKAEFTETQIKELKLHRKFSLICDGYDESQQTQNLYTSNRLNKLGEWNVKMVISCRSEYVGVDYQGRFQPGEPGQFQEAVLTPFSKDQIKAYINQYVTTPRSLWEAEDYQQALRVIPSLMDLVKNPFLLTLSLEVLPRMMDPGQNFSTAHITKVALYDQFVVQWMERGKKRIGERTLSPQANAAFESLSQEGFTQNGLDFLKKLSAAIYKNQNGHPIVKYARYKDEGSWKAHFFGREDEKQLLLEACPLIRKGNQHRFIHRSLLEYGLSLTVFDPQDWKENTASDLGSSRLKNVDPILSLDIHDVEKEEPAPIEQEPDSSSPLFWRNFVDDSSLLQFLEERIQQEPIFKRQLLAYIEYSKKDEKWRTAAVNAITIL</sequence>
<comment type="caution">
    <text evidence="2">The sequence shown here is derived from an EMBL/GenBank/DDBJ whole genome shotgun (WGS) entry which is preliminary data.</text>
</comment>
<proteinExistence type="predicted"/>
<dbReference type="InterPro" id="IPR027417">
    <property type="entry name" value="P-loop_NTPase"/>
</dbReference>
<dbReference type="Pfam" id="PF23948">
    <property type="entry name" value="ARM_5"/>
    <property type="match status" value="1"/>
</dbReference>
<organism evidence="2 3">
    <name type="scientific">Modicella reniformis</name>
    <dbReference type="NCBI Taxonomy" id="1440133"/>
    <lineage>
        <taxon>Eukaryota</taxon>
        <taxon>Fungi</taxon>
        <taxon>Fungi incertae sedis</taxon>
        <taxon>Mucoromycota</taxon>
        <taxon>Mortierellomycotina</taxon>
        <taxon>Mortierellomycetes</taxon>
        <taxon>Mortierellales</taxon>
        <taxon>Mortierellaceae</taxon>
        <taxon>Modicella</taxon>
    </lineage>
</organism>
<dbReference type="EMBL" id="JAAAHW010006323">
    <property type="protein sequence ID" value="KAF9963109.1"/>
    <property type="molecule type" value="Genomic_DNA"/>
</dbReference>
<evidence type="ECO:0000313" key="3">
    <source>
        <dbReference type="Proteomes" id="UP000749646"/>
    </source>
</evidence>
<keyword evidence="3" id="KW-1185">Reference proteome</keyword>
<dbReference type="Proteomes" id="UP000749646">
    <property type="component" value="Unassembled WGS sequence"/>
</dbReference>
<reference evidence="2" key="1">
    <citation type="journal article" date="2020" name="Fungal Divers.">
        <title>Resolving the Mortierellaceae phylogeny through synthesis of multi-gene phylogenetics and phylogenomics.</title>
        <authorList>
            <person name="Vandepol N."/>
            <person name="Liber J."/>
            <person name="Desiro A."/>
            <person name="Na H."/>
            <person name="Kennedy M."/>
            <person name="Barry K."/>
            <person name="Grigoriev I.V."/>
            <person name="Miller A.N."/>
            <person name="O'Donnell K."/>
            <person name="Stajich J.E."/>
            <person name="Bonito G."/>
        </authorList>
    </citation>
    <scope>NUCLEOTIDE SEQUENCE</scope>
    <source>
        <strain evidence="2">MES-2147</strain>
    </source>
</reference>
<accession>A0A9P6J5U1</accession>
<dbReference type="InterPro" id="IPR016024">
    <property type="entry name" value="ARM-type_fold"/>
</dbReference>
<name>A0A9P6J5U1_9FUNG</name>
<evidence type="ECO:0000313" key="2">
    <source>
        <dbReference type="EMBL" id="KAF9963109.1"/>
    </source>
</evidence>
<dbReference type="AlphaFoldDB" id="A0A9P6J5U1"/>
<feature type="domain" description="Arm-like repeat" evidence="1">
    <location>
        <begin position="170"/>
        <end position="517"/>
    </location>
</feature>
<dbReference type="InterPro" id="IPR056251">
    <property type="entry name" value="Arm_rpt_dom"/>
</dbReference>
<dbReference type="Gene3D" id="3.40.50.300">
    <property type="entry name" value="P-loop containing nucleotide triphosphate hydrolases"/>
    <property type="match status" value="1"/>
</dbReference>
<feature type="non-terminal residue" evidence="2">
    <location>
        <position position="1062"/>
    </location>
</feature>
<protein>
    <recommendedName>
        <fullName evidence="1">Arm-like repeat domain-containing protein</fullName>
    </recommendedName>
</protein>
<dbReference type="OrthoDB" id="4224977at2759"/>
<dbReference type="SUPFAM" id="SSF48371">
    <property type="entry name" value="ARM repeat"/>
    <property type="match status" value="1"/>
</dbReference>
<evidence type="ECO:0000259" key="1">
    <source>
        <dbReference type="Pfam" id="PF23948"/>
    </source>
</evidence>